<name>A0A0H2RLA2_9AGAM</name>
<feature type="region of interest" description="Disordered" evidence="1">
    <location>
        <begin position="1"/>
        <end position="31"/>
    </location>
</feature>
<gene>
    <name evidence="2" type="ORF">SCHPADRAFT_405204</name>
</gene>
<keyword evidence="3" id="KW-1185">Reference proteome</keyword>
<evidence type="ECO:0000256" key="1">
    <source>
        <dbReference type="SAM" id="MobiDB-lite"/>
    </source>
</evidence>
<dbReference type="InParanoid" id="A0A0H2RLA2"/>
<dbReference type="EMBL" id="KQ085973">
    <property type="protein sequence ID" value="KLO12649.1"/>
    <property type="molecule type" value="Genomic_DNA"/>
</dbReference>
<accession>A0A0H2RLA2</accession>
<evidence type="ECO:0000313" key="2">
    <source>
        <dbReference type="EMBL" id="KLO12649.1"/>
    </source>
</evidence>
<sequence>MFSRGSFENPFRTPSPAPSRRNLLDGEKGASPFHKLRRSASSLSFRSISTSSSKSSFDSTLSPRPCLLGYAYIKSGQAVEGAIIKLSYEVGYGPNGVASRIQRAISKSGLLSGLFLVPEDDNLLGIEMKVRGLSKECNRLVKFAQSDDSSIKTQALKNIVMLSTRYPFLRRLFLDCEDIRFIADSADDIECLWKGNNFDDELDDAFLFLCRLTTRCLVENDITSLLTYSGPSKYNNEKAEILSDVFETLLVRASEESALSPVAVRYLCGLTNVLGIFIFNSSNFASFLERLHKGVIHHVFGYATTYFSSADREGLDSLVYSLLKCFRTKSSTVLFACRDVQVEHYMDTLLKLLRVLRSVRAHAIFPTSAQIAALDWRAALPWPAALQLDELAILERTT</sequence>
<organism evidence="2 3">
    <name type="scientific">Schizopora paradoxa</name>
    <dbReference type="NCBI Taxonomy" id="27342"/>
    <lineage>
        <taxon>Eukaryota</taxon>
        <taxon>Fungi</taxon>
        <taxon>Dikarya</taxon>
        <taxon>Basidiomycota</taxon>
        <taxon>Agaricomycotina</taxon>
        <taxon>Agaricomycetes</taxon>
        <taxon>Hymenochaetales</taxon>
        <taxon>Schizoporaceae</taxon>
        <taxon>Schizopora</taxon>
    </lineage>
</organism>
<protein>
    <submittedName>
        <fullName evidence="2">Uncharacterized protein</fullName>
    </submittedName>
</protein>
<reference evidence="2 3" key="1">
    <citation type="submission" date="2015-04" db="EMBL/GenBank/DDBJ databases">
        <title>Complete genome sequence of Schizopora paradoxa KUC8140, a cosmopolitan wood degrader in East Asia.</title>
        <authorList>
            <consortium name="DOE Joint Genome Institute"/>
            <person name="Min B."/>
            <person name="Park H."/>
            <person name="Jang Y."/>
            <person name="Kim J.-J."/>
            <person name="Kim K.H."/>
            <person name="Pangilinan J."/>
            <person name="Lipzen A."/>
            <person name="Riley R."/>
            <person name="Grigoriev I.V."/>
            <person name="Spatafora J.W."/>
            <person name="Choi I.-G."/>
        </authorList>
    </citation>
    <scope>NUCLEOTIDE SEQUENCE [LARGE SCALE GENOMIC DNA]</scope>
    <source>
        <strain evidence="2 3">KUC8140</strain>
    </source>
</reference>
<evidence type="ECO:0000313" key="3">
    <source>
        <dbReference type="Proteomes" id="UP000053477"/>
    </source>
</evidence>
<dbReference type="AlphaFoldDB" id="A0A0H2RLA2"/>
<dbReference type="Proteomes" id="UP000053477">
    <property type="component" value="Unassembled WGS sequence"/>
</dbReference>
<proteinExistence type="predicted"/>
<dbReference type="OrthoDB" id="3054074at2759"/>